<dbReference type="Proteomes" id="UP001597215">
    <property type="component" value="Unassembled WGS sequence"/>
</dbReference>
<accession>A0ABW4MB97</accession>
<feature type="domain" description="DUF1285" evidence="2">
    <location>
        <begin position="95"/>
        <end position="180"/>
    </location>
</feature>
<dbReference type="RefSeq" id="WP_374610696.1">
    <property type="nucleotide sequence ID" value="NZ_JBHUEL010000002.1"/>
</dbReference>
<protein>
    <submittedName>
        <fullName evidence="3">DUF1285 domain-containing protein</fullName>
    </submittedName>
</protein>
<proteinExistence type="predicted"/>
<evidence type="ECO:0000259" key="1">
    <source>
        <dbReference type="Pfam" id="PF06938"/>
    </source>
</evidence>
<dbReference type="EMBL" id="JBHUEL010000002">
    <property type="protein sequence ID" value="MFD1765595.1"/>
    <property type="molecule type" value="Genomic_DNA"/>
</dbReference>
<dbReference type="InterPro" id="IPR048342">
    <property type="entry name" value="DUF1285_C"/>
</dbReference>
<sequence length="184" mass="20218">MPYDPPPHLADLSLAQIADLVAQRKLPPVENWSPAKSGNSDMRIAADGRWFHQGGEITRPAMVRAFSSLLRIETDGGYALVTPQERLSIEVEDVPFIAVEAQIRGGSIAFRINTDDLVIAGNDHPIEMRSYDGAQVPYLLVRSGLWARCARPVYYDLAERALEADPDNPGLWSEGVFFALGAAE</sequence>
<comment type="caution">
    <text evidence="3">The sequence shown here is derived from an EMBL/GenBank/DDBJ whole genome shotgun (WGS) entry which is preliminary data.</text>
</comment>
<dbReference type="Pfam" id="PF06938">
    <property type="entry name" value="DUF1285_N"/>
    <property type="match status" value="1"/>
</dbReference>
<dbReference type="Pfam" id="PF21028">
    <property type="entry name" value="DUF1285_C"/>
    <property type="match status" value="1"/>
</dbReference>
<dbReference type="Gene3D" id="3.10.540.10">
    <property type="entry name" value="duf1285 like domain"/>
    <property type="match status" value="1"/>
</dbReference>
<keyword evidence="4" id="KW-1185">Reference proteome</keyword>
<dbReference type="InterPro" id="IPR010707">
    <property type="entry name" value="DUF1285"/>
</dbReference>
<dbReference type="Gene3D" id="2.30.270.10">
    <property type="entry name" value="duf1285 protein"/>
    <property type="match status" value="1"/>
</dbReference>
<evidence type="ECO:0000313" key="4">
    <source>
        <dbReference type="Proteomes" id="UP001597215"/>
    </source>
</evidence>
<gene>
    <name evidence="3" type="ORF">ACFSAG_01905</name>
</gene>
<evidence type="ECO:0000259" key="2">
    <source>
        <dbReference type="Pfam" id="PF21028"/>
    </source>
</evidence>
<dbReference type="InterPro" id="IPR023361">
    <property type="entry name" value="DUF1285_beta_roll_sf"/>
</dbReference>
<feature type="domain" description="DUF1285" evidence="1">
    <location>
        <begin position="27"/>
        <end position="94"/>
    </location>
</feature>
<dbReference type="InterPro" id="IPR048341">
    <property type="entry name" value="DUF1285_N"/>
</dbReference>
<reference evidence="4" key="1">
    <citation type="journal article" date="2019" name="Int. J. Syst. Evol. Microbiol.">
        <title>The Global Catalogue of Microorganisms (GCM) 10K type strain sequencing project: providing services to taxonomists for standard genome sequencing and annotation.</title>
        <authorList>
            <consortium name="The Broad Institute Genomics Platform"/>
            <consortium name="The Broad Institute Genome Sequencing Center for Infectious Disease"/>
            <person name="Wu L."/>
            <person name="Ma J."/>
        </authorList>
    </citation>
    <scope>NUCLEOTIDE SEQUENCE [LARGE SCALE GENOMIC DNA]</scope>
    <source>
        <strain evidence="4">CGMCC 1.12449</strain>
    </source>
</reference>
<evidence type="ECO:0000313" key="3">
    <source>
        <dbReference type="EMBL" id="MFD1765595.1"/>
    </source>
</evidence>
<name>A0ABW4MB97_9SPHN</name>
<organism evidence="3 4">
    <name type="scientific">Sphingorhabdus buctiana</name>
    <dbReference type="NCBI Taxonomy" id="1508805"/>
    <lineage>
        <taxon>Bacteria</taxon>
        <taxon>Pseudomonadati</taxon>
        <taxon>Pseudomonadota</taxon>
        <taxon>Alphaproteobacteria</taxon>
        <taxon>Sphingomonadales</taxon>
        <taxon>Sphingomonadaceae</taxon>
        <taxon>Sphingorhabdus</taxon>
    </lineage>
</organism>
<dbReference type="PIRSF" id="PIRSF029557">
    <property type="entry name" value="UCP029557"/>
    <property type="match status" value="1"/>
</dbReference>